<evidence type="ECO:0000256" key="2">
    <source>
        <dbReference type="SAM" id="MobiDB-lite"/>
    </source>
</evidence>
<feature type="region of interest" description="Disordered" evidence="2">
    <location>
        <begin position="148"/>
        <end position="173"/>
    </location>
</feature>
<feature type="domain" description="Organic solvent tolerance-like N-terminal" evidence="3">
    <location>
        <begin position="33"/>
        <end position="139"/>
    </location>
</feature>
<organism evidence="4 5">
    <name type="scientific">Anaeromyxobacter paludicola</name>
    <dbReference type="NCBI Taxonomy" id="2918171"/>
    <lineage>
        <taxon>Bacteria</taxon>
        <taxon>Pseudomonadati</taxon>
        <taxon>Myxococcota</taxon>
        <taxon>Myxococcia</taxon>
        <taxon>Myxococcales</taxon>
        <taxon>Cystobacterineae</taxon>
        <taxon>Anaeromyxobacteraceae</taxon>
        <taxon>Anaeromyxobacter</taxon>
    </lineage>
</organism>
<dbReference type="PANTHER" id="PTHR36504">
    <property type="entry name" value="LIPOPOLYSACCHARIDE EXPORT SYSTEM PROTEIN LPTA"/>
    <property type="match status" value="1"/>
</dbReference>
<evidence type="ECO:0000259" key="3">
    <source>
        <dbReference type="Pfam" id="PF03968"/>
    </source>
</evidence>
<gene>
    <name evidence="4" type="ORF">AMPC_30340</name>
</gene>
<evidence type="ECO:0000256" key="1">
    <source>
        <dbReference type="ARBA" id="ARBA00022729"/>
    </source>
</evidence>
<name>A0ABM7XDH0_9BACT</name>
<dbReference type="EMBL" id="AP025592">
    <property type="protein sequence ID" value="BDG09921.1"/>
    <property type="molecule type" value="Genomic_DNA"/>
</dbReference>
<keyword evidence="1" id="KW-0732">Signal</keyword>
<dbReference type="Pfam" id="PF03968">
    <property type="entry name" value="LptD_N"/>
    <property type="match status" value="1"/>
</dbReference>
<proteinExistence type="predicted"/>
<dbReference type="PANTHER" id="PTHR36504:SF1">
    <property type="entry name" value="LIPOPOLYSACCHARIDE EXPORT SYSTEM PROTEIN LPTA"/>
    <property type="match status" value="1"/>
</dbReference>
<dbReference type="InterPro" id="IPR052037">
    <property type="entry name" value="LPS_export_LptA"/>
</dbReference>
<dbReference type="Proteomes" id="UP001162734">
    <property type="component" value="Chromosome"/>
</dbReference>
<reference evidence="5" key="1">
    <citation type="journal article" date="2022" name="Int. J. Syst. Evol. Microbiol.">
        <title>Anaeromyxobacter oryzae sp. nov., Anaeromyxobacter diazotrophicus sp. nov. and Anaeromyxobacter paludicola sp. nov., isolated from paddy soils.</title>
        <authorList>
            <person name="Itoh H."/>
            <person name="Xu Z."/>
            <person name="Mise K."/>
            <person name="Masuda Y."/>
            <person name="Ushijima N."/>
            <person name="Hayakawa C."/>
            <person name="Shiratori Y."/>
            <person name="Senoo K."/>
        </authorList>
    </citation>
    <scope>NUCLEOTIDE SEQUENCE [LARGE SCALE GENOMIC DNA]</scope>
    <source>
        <strain evidence="5">Red630</strain>
    </source>
</reference>
<dbReference type="InterPro" id="IPR005653">
    <property type="entry name" value="OstA-like_N"/>
</dbReference>
<keyword evidence="5" id="KW-1185">Reference proteome</keyword>
<evidence type="ECO:0000313" key="5">
    <source>
        <dbReference type="Proteomes" id="UP001162734"/>
    </source>
</evidence>
<accession>A0ABM7XDH0</accession>
<protein>
    <recommendedName>
        <fullName evidence="3">Organic solvent tolerance-like N-terminal domain-containing protein</fullName>
    </recommendedName>
</protein>
<evidence type="ECO:0000313" key="4">
    <source>
        <dbReference type="EMBL" id="BDG09921.1"/>
    </source>
</evidence>
<dbReference type="RefSeq" id="WP_248342319.1">
    <property type="nucleotide sequence ID" value="NZ_AP025592.1"/>
</dbReference>
<dbReference type="Gene3D" id="2.60.450.10">
    <property type="entry name" value="Lipopolysaccharide (LPS) transport protein A like domain"/>
    <property type="match status" value="1"/>
</dbReference>
<sequence length="173" mass="18328">MIGAASLALALLAGAPRTGPRAAPPGGAAPPVHVTADEVEYRYKERKAVFVGRPLVKLTREDSVLLCKRLVADNDAEGRISHAVCTGDVRFTRGQKLATCEVATYDDAKGTIVCEGHPVLHDGDSVLHGELLTYDLDQDRAVMTKAKGTVVQRPGEGDATGRRKKRSAGEGAK</sequence>